<reference evidence="1 2" key="1">
    <citation type="submission" date="2018-10" db="EMBL/GenBank/DDBJ databases">
        <title>Genomic Encyclopedia of Archaeal and Bacterial Type Strains, Phase II (KMG-II): from individual species to whole genera.</title>
        <authorList>
            <person name="Goeker M."/>
        </authorList>
    </citation>
    <scope>NUCLEOTIDE SEQUENCE [LARGE SCALE GENOMIC DNA]</scope>
    <source>
        <strain evidence="1 2">DSM 18602</strain>
    </source>
</reference>
<keyword evidence="2" id="KW-1185">Reference proteome</keyword>
<evidence type="ECO:0000313" key="1">
    <source>
        <dbReference type="EMBL" id="RKR81159.1"/>
    </source>
</evidence>
<name>A0A495IZ93_9SPHI</name>
<comment type="caution">
    <text evidence="1">The sequence shown here is derived from an EMBL/GenBank/DDBJ whole genome shotgun (WGS) entry which is preliminary data.</text>
</comment>
<evidence type="ECO:0000313" key="2">
    <source>
        <dbReference type="Proteomes" id="UP000268007"/>
    </source>
</evidence>
<accession>A0A495IZ93</accession>
<dbReference type="AlphaFoldDB" id="A0A495IZ93"/>
<dbReference type="OrthoDB" id="798138at2"/>
<sequence length="172" mass="19324">MKRAIIMLVIVLAIAELIALATGFCLIVPISKVNPKPVSKTEDARTIAAFKGFDFTKDNWAAYVAIAPDDFATLNPQLPKIWALKTTNRHVLQQMQRTWLFTANGEADVATVTSTFYLLRNHKLVYQTGIVLDSTITALQNSVYGEMMPVDKNEMVASVKQFKRVYWPIVVF</sequence>
<dbReference type="RefSeq" id="WP_121196886.1">
    <property type="nucleotide sequence ID" value="NZ_RBKU01000001.1"/>
</dbReference>
<protein>
    <submittedName>
        <fullName evidence="1">Uncharacterized protein</fullName>
    </submittedName>
</protein>
<proteinExistence type="predicted"/>
<dbReference type="EMBL" id="RBKU01000001">
    <property type="protein sequence ID" value="RKR81159.1"/>
    <property type="molecule type" value="Genomic_DNA"/>
</dbReference>
<dbReference type="Proteomes" id="UP000268007">
    <property type="component" value="Unassembled WGS sequence"/>
</dbReference>
<gene>
    <name evidence="1" type="ORF">BDD43_1303</name>
</gene>
<organism evidence="1 2">
    <name type="scientific">Mucilaginibacter gracilis</name>
    <dbReference type="NCBI Taxonomy" id="423350"/>
    <lineage>
        <taxon>Bacteria</taxon>
        <taxon>Pseudomonadati</taxon>
        <taxon>Bacteroidota</taxon>
        <taxon>Sphingobacteriia</taxon>
        <taxon>Sphingobacteriales</taxon>
        <taxon>Sphingobacteriaceae</taxon>
        <taxon>Mucilaginibacter</taxon>
    </lineage>
</organism>